<evidence type="ECO:0000256" key="2">
    <source>
        <dbReference type="ARBA" id="ARBA00013143"/>
    </source>
</evidence>
<dbReference type="Gene3D" id="3.30.1330.90">
    <property type="entry name" value="D-3-phosphoglycerate dehydrogenase, domain 3"/>
    <property type="match status" value="1"/>
</dbReference>
<sequence>AVEIAKQVVDYLLKGIIRNAVNVPSLPPEVLKIITPILVLAEKMGLLAAQIVEGAIQEVEIIYKGEISKLDVKPITLAFVKGLLSPFLKEDVNYVNALIRAKERDIKIIESKTEISEDFTSLISAKIKHTEGYTVVEGTIFGKKEPRIVRINGFRLDALPEGHMLYIFNEDRPGVIGKIGTILGSHNLNISRMYVGQDPIKKTNVILLSLDQSPTSEALRELSELSTVYLVKPLEL</sequence>
<name>A0A2N7QBG0_9BACT</name>
<dbReference type="Pfam" id="PF19304">
    <property type="entry name" value="PGDH_inter"/>
    <property type="match status" value="1"/>
</dbReference>
<dbReference type="Gene3D" id="3.30.70.260">
    <property type="match status" value="1"/>
</dbReference>
<evidence type="ECO:0000256" key="3">
    <source>
        <dbReference type="ARBA" id="ARBA00048731"/>
    </source>
</evidence>
<dbReference type="SUPFAM" id="SSF55021">
    <property type="entry name" value="ACT-like"/>
    <property type="match status" value="1"/>
</dbReference>
<comment type="pathway">
    <text evidence="1">Amino-acid biosynthesis; L-serine biosynthesis; L-serine from 3-phospho-D-glycerate: step 1/3.</text>
</comment>
<accession>A0A2N7QBG0</accession>
<gene>
    <name evidence="5" type="ORF">C0169_05125</name>
</gene>
<dbReference type="EMBL" id="PNJD01000314">
    <property type="protein sequence ID" value="PMP95771.1"/>
    <property type="molecule type" value="Genomic_DNA"/>
</dbReference>
<dbReference type="EC" id="1.1.1.95" evidence="2"/>
<dbReference type="InterPro" id="IPR045865">
    <property type="entry name" value="ACT-like_dom_sf"/>
</dbReference>
<comment type="caution">
    <text evidence="5">The sequence shown here is derived from an EMBL/GenBank/DDBJ whole genome shotgun (WGS) entry which is preliminary data.</text>
</comment>
<dbReference type="GO" id="GO:0004617">
    <property type="term" value="F:phosphoglycerate dehydrogenase activity"/>
    <property type="evidence" value="ECO:0007669"/>
    <property type="project" value="UniProtKB-EC"/>
</dbReference>
<dbReference type="SUPFAM" id="SSF143548">
    <property type="entry name" value="Serine metabolism enzymes domain"/>
    <property type="match status" value="1"/>
</dbReference>
<evidence type="ECO:0000259" key="4">
    <source>
        <dbReference type="PROSITE" id="PS51671"/>
    </source>
</evidence>
<dbReference type="CDD" id="cd04902">
    <property type="entry name" value="ACT_3PGDH-xct"/>
    <property type="match status" value="1"/>
</dbReference>
<comment type="catalytic activity">
    <reaction evidence="3">
        <text>(2R)-3-phosphoglycerate + NAD(+) = 3-phosphooxypyruvate + NADH + H(+)</text>
        <dbReference type="Rhea" id="RHEA:12641"/>
        <dbReference type="ChEBI" id="CHEBI:15378"/>
        <dbReference type="ChEBI" id="CHEBI:18110"/>
        <dbReference type="ChEBI" id="CHEBI:57540"/>
        <dbReference type="ChEBI" id="CHEBI:57945"/>
        <dbReference type="ChEBI" id="CHEBI:58272"/>
        <dbReference type="EC" id="1.1.1.95"/>
    </reaction>
</comment>
<reference evidence="5 6" key="1">
    <citation type="submission" date="2018-01" db="EMBL/GenBank/DDBJ databases">
        <title>Metagenomic assembled genomes from two thermal pools in the Uzon Caldera, Kamchatka, Russia.</title>
        <authorList>
            <person name="Wilkins L."/>
            <person name="Ettinger C."/>
        </authorList>
    </citation>
    <scope>NUCLEOTIDE SEQUENCE [LARGE SCALE GENOMIC DNA]</scope>
    <source>
        <strain evidence="5">ARK-04</strain>
    </source>
</reference>
<protein>
    <recommendedName>
        <fullName evidence="2">phosphoglycerate dehydrogenase</fullName>
        <ecNumber evidence="2">1.1.1.95</ecNumber>
    </recommendedName>
</protein>
<feature type="non-terminal residue" evidence="5">
    <location>
        <position position="1"/>
    </location>
</feature>
<dbReference type="PROSITE" id="PS51671">
    <property type="entry name" value="ACT"/>
    <property type="match status" value="1"/>
</dbReference>
<dbReference type="InterPro" id="IPR045626">
    <property type="entry name" value="PGDH_ASB_dom"/>
</dbReference>
<evidence type="ECO:0000313" key="6">
    <source>
        <dbReference type="Proteomes" id="UP000235619"/>
    </source>
</evidence>
<evidence type="ECO:0000256" key="1">
    <source>
        <dbReference type="ARBA" id="ARBA00005216"/>
    </source>
</evidence>
<evidence type="ECO:0000313" key="5">
    <source>
        <dbReference type="EMBL" id="PMP95771.1"/>
    </source>
</evidence>
<proteinExistence type="predicted"/>
<dbReference type="Proteomes" id="UP000235619">
    <property type="component" value="Unassembled WGS sequence"/>
</dbReference>
<dbReference type="Pfam" id="PF01842">
    <property type="entry name" value="ACT"/>
    <property type="match status" value="1"/>
</dbReference>
<dbReference type="FunFam" id="3.30.1330.90:FF:000003">
    <property type="entry name" value="D-3-phosphoglycerate dehydrogenase"/>
    <property type="match status" value="1"/>
</dbReference>
<dbReference type="InterPro" id="IPR029009">
    <property type="entry name" value="ASB_dom_sf"/>
</dbReference>
<feature type="domain" description="ACT" evidence="4">
    <location>
        <begin position="164"/>
        <end position="236"/>
    </location>
</feature>
<dbReference type="InterPro" id="IPR002912">
    <property type="entry name" value="ACT_dom"/>
</dbReference>
<organism evidence="5 6">
    <name type="scientific">Thermodesulfobacterium geofontis</name>
    <dbReference type="NCBI Taxonomy" id="1295609"/>
    <lineage>
        <taxon>Bacteria</taxon>
        <taxon>Pseudomonadati</taxon>
        <taxon>Thermodesulfobacteriota</taxon>
        <taxon>Thermodesulfobacteria</taxon>
        <taxon>Thermodesulfobacteriales</taxon>
        <taxon>Thermodesulfobacteriaceae</taxon>
        <taxon>Thermodesulfobacterium</taxon>
    </lineage>
</organism>
<dbReference type="AlphaFoldDB" id="A0A2N7QBG0"/>